<dbReference type="AlphaFoldDB" id="A0A8K0DKI8"/>
<dbReference type="InterPro" id="IPR037999">
    <property type="entry name" value="RAP_D3"/>
</dbReference>
<name>A0A8K0DKI8_IGNLU</name>
<reference evidence="4" key="1">
    <citation type="submission" date="2019-08" db="EMBL/GenBank/DDBJ databases">
        <title>The genome of the North American firefly Photinus pyralis.</title>
        <authorList>
            <consortium name="Photinus pyralis genome working group"/>
            <person name="Fallon T.R."/>
            <person name="Sander Lower S.E."/>
            <person name="Weng J.-K."/>
        </authorList>
    </citation>
    <scope>NUCLEOTIDE SEQUENCE</scope>
    <source>
        <strain evidence="4">TRF0915ILg1</strain>
        <tissue evidence="4">Whole body</tissue>
    </source>
</reference>
<dbReference type="Gene3D" id="1.20.81.10">
    <property type="entry name" value="RAP domain"/>
    <property type="match status" value="3"/>
</dbReference>
<evidence type="ECO:0000259" key="3">
    <source>
        <dbReference type="Pfam" id="PF06401"/>
    </source>
</evidence>
<dbReference type="InterPro" id="IPR036744">
    <property type="entry name" value="RAP_sf"/>
</dbReference>
<dbReference type="InterPro" id="IPR038003">
    <property type="entry name" value="A2-macroglobuin_RAP"/>
</dbReference>
<dbReference type="InterPro" id="IPR010483">
    <property type="entry name" value="Alpha_2_MRAP_C"/>
</dbReference>
<dbReference type="GO" id="GO:0008201">
    <property type="term" value="F:heparin binding"/>
    <property type="evidence" value="ECO:0007669"/>
    <property type="project" value="InterPro"/>
</dbReference>
<dbReference type="GO" id="GO:0005783">
    <property type="term" value="C:endoplasmic reticulum"/>
    <property type="evidence" value="ECO:0007669"/>
    <property type="project" value="InterPro"/>
</dbReference>
<feature type="signal peptide" evidence="1">
    <location>
        <begin position="1"/>
        <end position="19"/>
    </location>
</feature>
<evidence type="ECO:0008006" key="6">
    <source>
        <dbReference type="Google" id="ProtNLM"/>
    </source>
</evidence>
<dbReference type="Proteomes" id="UP000801492">
    <property type="component" value="Unassembled WGS sequence"/>
</dbReference>
<protein>
    <recommendedName>
        <fullName evidence="6">Alpha-2-macroglobulin receptor-associated protein</fullName>
    </recommendedName>
</protein>
<accession>A0A8K0DKI8</accession>
<dbReference type="CDD" id="cd14808">
    <property type="entry name" value="RAP_D3"/>
    <property type="match status" value="1"/>
</dbReference>
<feature type="chain" id="PRO_5035460242" description="Alpha-2-macroglobulin receptor-associated protein" evidence="1">
    <location>
        <begin position="20"/>
        <end position="359"/>
    </location>
</feature>
<gene>
    <name evidence="4" type="ORF">ILUMI_01216</name>
</gene>
<evidence type="ECO:0000313" key="5">
    <source>
        <dbReference type="Proteomes" id="UP000801492"/>
    </source>
</evidence>
<dbReference type="PANTHER" id="PTHR16560:SF2">
    <property type="entry name" value="ALPHA-2-MACROGLOBULIN RECEPTOR-ASSOCIATED PROTEIN"/>
    <property type="match status" value="1"/>
</dbReference>
<dbReference type="GO" id="GO:0048259">
    <property type="term" value="P:regulation of receptor-mediated endocytosis"/>
    <property type="evidence" value="ECO:0007669"/>
    <property type="project" value="TreeGrafter"/>
</dbReference>
<keyword evidence="5" id="KW-1185">Reference proteome</keyword>
<comment type="caution">
    <text evidence="4">The sequence shown here is derived from an EMBL/GenBank/DDBJ whole genome shotgun (WGS) entry which is preliminary data.</text>
</comment>
<feature type="domain" description="Alpha-2-macroglobulin RAP C-terminal" evidence="3">
    <location>
        <begin position="147"/>
        <end position="359"/>
    </location>
</feature>
<feature type="domain" description="Alpha-2-macroglobulin receptor-associated protein" evidence="2">
    <location>
        <begin position="11"/>
        <end position="124"/>
    </location>
</feature>
<dbReference type="Pfam" id="PF06401">
    <property type="entry name" value="Alpha-2-MRAP_C"/>
    <property type="match status" value="1"/>
</dbReference>
<dbReference type="GO" id="GO:0050750">
    <property type="term" value="F:low-density lipoprotein particle receptor binding"/>
    <property type="evidence" value="ECO:0007669"/>
    <property type="project" value="InterPro"/>
</dbReference>
<evidence type="ECO:0000256" key="1">
    <source>
        <dbReference type="SAM" id="SignalP"/>
    </source>
</evidence>
<sequence>MKLLCGVISVFALLSIAECHNKYSKEANVEKQQESQPPTLKTLEKPFRMAKLNTLWTKAQIRLSEPKLKSLFGELKIHDKEEITLKHLKLEGKDKDGFKEAELRKKLLNILDMYGLREHFEDVSGRPKDKQDKIFNEATDDHINKSLFKDKKLNKLWSKAESAGFTSQELQALREEFSHHQDKIDEYYSILKDAKEGPDDHDENSIDEKLERFNTLNAEERPNKDYLDKVNLLRDRHRDLRDGFDRLHRLASSGPNSKEFVEPKVQGLWKIALDSNFSPEELESLRVELLHYENRLLKLRHLQAEAALNKQNHIEKEKLAGGKTDGMLLLQDNIKKQSRKVEKMHLDLETRIMQRHIEL</sequence>
<dbReference type="PANTHER" id="PTHR16560">
    <property type="entry name" value="ALPHA-2-MACROGLOBULIN RECEPTOR-ASSOCIATED PROTEIN"/>
    <property type="match status" value="1"/>
</dbReference>
<evidence type="ECO:0000259" key="2">
    <source>
        <dbReference type="Pfam" id="PF06400"/>
    </source>
</evidence>
<organism evidence="4 5">
    <name type="scientific">Ignelater luminosus</name>
    <name type="common">Cucubano</name>
    <name type="synonym">Pyrophorus luminosus</name>
    <dbReference type="NCBI Taxonomy" id="2038154"/>
    <lineage>
        <taxon>Eukaryota</taxon>
        <taxon>Metazoa</taxon>
        <taxon>Ecdysozoa</taxon>
        <taxon>Arthropoda</taxon>
        <taxon>Hexapoda</taxon>
        <taxon>Insecta</taxon>
        <taxon>Pterygota</taxon>
        <taxon>Neoptera</taxon>
        <taxon>Endopterygota</taxon>
        <taxon>Coleoptera</taxon>
        <taxon>Polyphaga</taxon>
        <taxon>Elateriformia</taxon>
        <taxon>Elateroidea</taxon>
        <taxon>Elateridae</taxon>
        <taxon>Agrypninae</taxon>
        <taxon>Pyrophorini</taxon>
        <taxon>Ignelater</taxon>
    </lineage>
</organism>
<dbReference type="GO" id="GO:0048019">
    <property type="term" value="F:receptor antagonist activity"/>
    <property type="evidence" value="ECO:0007669"/>
    <property type="project" value="InterPro"/>
</dbReference>
<dbReference type="InterPro" id="IPR009066">
    <property type="entry name" value="MG_RAP_rcpt_1"/>
</dbReference>
<evidence type="ECO:0000313" key="4">
    <source>
        <dbReference type="EMBL" id="KAF2904957.1"/>
    </source>
</evidence>
<dbReference type="EMBL" id="VTPC01000635">
    <property type="protein sequence ID" value="KAF2904957.1"/>
    <property type="molecule type" value="Genomic_DNA"/>
</dbReference>
<keyword evidence="1" id="KW-0732">Signal</keyword>
<dbReference type="SUPFAM" id="SSF47045">
    <property type="entry name" value="RAP domain-like"/>
    <property type="match status" value="3"/>
</dbReference>
<proteinExistence type="predicted"/>
<dbReference type="Pfam" id="PF06400">
    <property type="entry name" value="Alpha-2-MRAP_N"/>
    <property type="match status" value="1"/>
</dbReference>
<dbReference type="OrthoDB" id="5817428at2759"/>